<dbReference type="Proteomes" id="UP000322791">
    <property type="component" value="Unassembled WGS sequence"/>
</dbReference>
<gene>
    <name evidence="1" type="ORF">FY528_09895</name>
</gene>
<protein>
    <recommendedName>
        <fullName evidence="3">STAS/SEC14 domain-containing protein</fullName>
    </recommendedName>
</protein>
<dbReference type="RefSeq" id="WP_149070844.1">
    <property type="nucleotide sequence ID" value="NZ_VTHL01000009.1"/>
</dbReference>
<dbReference type="AlphaFoldDB" id="A0A5D6V2L7"/>
<accession>A0A5D6V2L7</accession>
<reference evidence="1 2" key="1">
    <citation type="submission" date="2019-08" db="EMBL/GenBank/DDBJ databases">
        <authorList>
            <person name="Seo M.-J."/>
        </authorList>
    </citation>
    <scope>NUCLEOTIDE SEQUENCE [LARGE SCALE GENOMIC DNA]</scope>
    <source>
        <strain evidence="1 2">KIGAM108</strain>
    </source>
</reference>
<evidence type="ECO:0000313" key="1">
    <source>
        <dbReference type="EMBL" id="TYZ09547.1"/>
    </source>
</evidence>
<proteinExistence type="predicted"/>
<comment type="caution">
    <text evidence="1">The sequence shown here is derived from an EMBL/GenBank/DDBJ whole genome shotgun (WGS) entry which is preliminary data.</text>
</comment>
<evidence type="ECO:0000313" key="2">
    <source>
        <dbReference type="Proteomes" id="UP000322791"/>
    </source>
</evidence>
<sequence>MNLPTLEQTPYITIYYDEENGWLYNQWRGEQTQKTVVTGANFVLTHAKRLGLRKLLNDNSLLTTPWQGAAAWVEKEFLPRAAEAGIEAIAWVAPPEYFNELSARLQLLGLERPVIFPFEQAALAMAWLRDV</sequence>
<dbReference type="EMBL" id="VTHL01000009">
    <property type="protein sequence ID" value="TYZ09547.1"/>
    <property type="molecule type" value="Genomic_DNA"/>
</dbReference>
<organism evidence="1 2">
    <name type="scientific">Hymenobacter lutimineralis</name>
    <dbReference type="NCBI Taxonomy" id="2606448"/>
    <lineage>
        <taxon>Bacteria</taxon>
        <taxon>Pseudomonadati</taxon>
        <taxon>Bacteroidota</taxon>
        <taxon>Cytophagia</taxon>
        <taxon>Cytophagales</taxon>
        <taxon>Hymenobacteraceae</taxon>
        <taxon>Hymenobacter</taxon>
    </lineage>
</organism>
<keyword evidence="2" id="KW-1185">Reference proteome</keyword>
<name>A0A5D6V2L7_9BACT</name>
<evidence type="ECO:0008006" key="3">
    <source>
        <dbReference type="Google" id="ProtNLM"/>
    </source>
</evidence>